<evidence type="ECO:0000256" key="4">
    <source>
        <dbReference type="ARBA" id="ARBA00022771"/>
    </source>
</evidence>
<dbReference type="STRING" id="43700.ENSMALP00000022220"/>
<dbReference type="Proteomes" id="UP000261600">
    <property type="component" value="Unplaced"/>
</dbReference>
<name>A0A3Q3JZL2_MONAL</name>
<protein>
    <recommendedName>
        <fullName evidence="9">CXXC-type domain-containing protein</fullName>
    </recommendedName>
</protein>
<dbReference type="AlphaFoldDB" id="A0A3Q3JZL2"/>
<reference evidence="10" key="1">
    <citation type="submission" date="2025-08" db="UniProtKB">
        <authorList>
            <consortium name="Ensembl"/>
        </authorList>
    </citation>
    <scope>IDENTIFICATION</scope>
</reference>
<evidence type="ECO:0000256" key="7">
    <source>
        <dbReference type="PROSITE-ProRule" id="PRU00509"/>
    </source>
</evidence>
<evidence type="ECO:0000256" key="6">
    <source>
        <dbReference type="ARBA" id="ARBA00023125"/>
    </source>
</evidence>
<evidence type="ECO:0000256" key="8">
    <source>
        <dbReference type="SAM" id="Phobius"/>
    </source>
</evidence>
<evidence type="ECO:0000256" key="3">
    <source>
        <dbReference type="ARBA" id="ARBA00022723"/>
    </source>
</evidence>
<proteinExistence type="predicted"/>
<evidence type="ECO:0000256" key="5">
    <source>
        <dbReference type="ARBA" id="ARBA00022833"/>
    </source>
</evidence>
<keyword evidence="2" id="KW-0963">Cytoplasm</keyword>
<dbReference type="GO" id="GO:0008327">
    <property type="term" value="F:methyl-CpG binding"/>
    <property type="evidence" value="ECO:0007669"/>
    <property type="project" value="TreeGrafter"/>
</dbReference>
<keyword evidence="3" id="KW-0479">Metal-binding</keyword>
<keyword evidence="4 7" id="KW-0863">Zinc-finger</keyword>
<keyword evidence="11" id="KW-1185">Reference proteome</keyword>
<dbReference type="InterPro" id="IPR040388">
    <property type="entry name" value="CXXC4/CXXC5"/>
</dbReference>
<reference evidence="10" key="2">
    <citation type="submission" date="2025-09" db="UniProtKB">
        <authorList>
            <consortium name="Ensembl"/>
        </authorList>
    </citation>
    <scope>IDENTIFICATION</scope>
</reference>
<keyword evidence="8" id="KW-0812">Transmembrane</keyword>
<dbReference type="GO" id="GO:0008270">
    <property type="term" value="F:zinc ion binding"/>
    <property type="evidence" value="ECO:0007669"/>
    <property type="project" value="UniProtKB-KW"/>
</dbReference>
<keyword evidence="5" id="KW-0862">Zinc</keyword>
<keyword evidence="8" id="KW-1133">Transmembrane helix</keyword>
<dbReference type="Ensembl" id="ENSMALT00000022645.1">
    <property type="protein sequence ID" value="ENSMALP00000022220.1"/>
    <property type="gene ID" value="ENSMALG00000015508.1"/>
</dbReference>
<dbReference type="PANTHER" id="PTHR13419:SF0">
    <property type="entry name" value="CXXC-TYPE DOMAIN-CONTAINING PROTEIN"/>
    <property type="match status" value="1"/>
</dbReference>
<sequence>KGSQDSKTLSAGAAAPHYLNRASQICPGGIVTMPRPKARPSPPPENIYDFSVDAEEAQSLHLHRKSLEKTSPLSKYIETEHQQAGLFSMSPSNDSLDACVDFQKKRRKKCGACSPCLRKENCGTCTNCLNRKTGKQICKLRKCEQLKKRQNEWEVSKVLLYLLSVNFTNVCTVYQYYYFVLQHRVTYCLRLSLIIFKRKL</sequence>
<evidence type="ECO:0000259" key="9">
    <source>
        <dbReference type="PROSITE" id="PS51058"/>
    </source>
</evidence>
<evidence type="ECO:0000313" key="11">
    <source>
        <dbReference type="Proteomes" id="UP000261600"/>
    </source>
</evidence>
<organism evidence="10 11">
    <name type="scientific">Monopterus albus</name>
    <name type="common">Swamp eel</name>
    <dbReference type="NCBI Taxonomy" id="43700"/>
    <lineage>
        <taxon>Eukaryota</taxon>
        <taxon>Metazoa</taxon>
        <taxon>Chordata</taxon>
        <taxon>Craniata</taxon>
        <taxon>Vertebrata</taxon>
        <taxon>Euteleostomi</taxon>
        <taxon>Actinopterygii</taxon>
        <taxon>Neopterygii</taxon>
        <taxon>Teleostei</taxon>
        <taxon>Neoteleostei</taxon>
        <taxon>Acanthomorphata</taxon>
        <taxon>Anabantaria</taxon>
        <taxon>Synbranchiformes</taxon>
        <taxon>Synbranchidae</taxon>
        <taxon>Monopterus</taxon>
    </lineage>
</organism>
<dbReference type="PROSITE" id="PS51058">
    <property type="entry name" value="ZF_CXXC"/>
    <property type="match status" value="1"/>
</dbReference>
<keyword evidence="8" id="KW-0472">Membrane</keyword>
<dbReference type="GO" id="GO:0005737">
    <property type="term" value="C:cytoplasm"/>
    <property type="evidence" value="ECO:0007669"/>
    <property type="project" value="UniProtKB-SubCell"/>
</dbReference>
<dbReference type="Pfam" id="PF02008">
    <property type="entry name" value="zf-CXXC"/>
    <property type="match status" value="1"/>
</dbReference>
<evidence type="ECO:0000313" key="10">
    <source>
        <dbReference type="Ensembl" id="ENSMALP00000022220.1"/>
    </source>
</evidence>
<dbReference type="InterPro" id="IPR002857">
    <property type="entry name" value="Znf_CXXC"/>
</dbReference>
<feature type="transmembrane region" description="Helical" evidence="8">
    <location>
        <begin position="158"/>
        <end position="177"/>
    </location>
</feature>
<comment type="subcellular location">
    <subcellularLocation>
        <location evidence="1">Cytoplasm</location>
    </subcellularLocation>
</comment>
<feature type="domain" description="CXXC-type" evidence="9">
    <location>
        <begin position="103"/>
        <end position="144"/>
    </location>
</feature>
<accession>A0A3Q3JZL2</accession>
<evidence type="ECO:0000256" key="1">
    <source>
        <dbReference type="ARBA" id="ARBA00004496"/>
    </source>
</evidence>
<keyword evidence="6" id="KW-0238">DNA-binding</keyword>
<evidence type="ECO:0000256" key="2">
    <source>
        <dbReference type="ARBA" id="ARBA00022490"/>
    </source>
</evidence>
<dbReference type="GO" id="GO:0005634">
    <property type="term" value="C:nucleus"/>
    <property type="evidence" value="ECO:0007669"/>
    <property type="project" value="TreeGrafter"/>
</dbReference>
<dbReference type="PANTHER" id="PTHR13419">
    <property type="entry name" value="ZINC FINGER-CONTAINING"/>
    <property type="match status" value="1"/>
</dbReference>